<comment type="caution">
    <text evidence="1">The sequence shown here is derived from an EMBL/GenBank/DDBJ whole genome shotgun (WGS) entry which is preliminary data.</text>
</comment>
<protein>
    <submittedName>
        <fullName evidence="1">Uncharacterized protein</fullName>
    </submittedName>
</protein>
<dbReference type="EMBL" id="BSYO01000022">
    <property type="protein sequence ID" value="GMH20794.1"/>
    <property type="molecule type" value="Genomic_DNA"/>
</dbReference>
<keyword evidence="2" id="KW-1185">Reference proteome</keyword>
<gene>
    <name evidence="1" type="ORF">Nepgr_022636</name>
</gene>
<reference evidence="1" key="1">
    <citation type="submission" date="2023-05" db="EMBL/GenBank/DDBJ databases">
        <title>Nepenthes gracilis genome sequencing.</title>
        <authorList>
            <person name="Fukushima K."/>
        </authorList>
    </citation>
    <scope>NUCLEOTIDE SEQUENCE</scope>
    <source>
        <strain evidence="1">SING2019-196</strain>
    </source>
</reference>
<dbReference type="Proteomes" id="UP001279734">
    <property type="component" value="Unassembled WGS sequence"/>
</dbReference>
<organism evidence="1 2">
    <name type="scientific">Nepenthes gracilis</name>
    <name type="common">Slender pitcher plant</name>
    <dbReference type="NCBI Taxonomy" id="150966"/>
    <lineage>
        <taxon>Eukaryota</taxon>
        <taxon>Viridiplantae</taxon>
        <taxon>Streptophyta</taxon>
        <taxon>Embryophyta</taxon>
        <taxon>Tracheophyta</taxon>
        <taxon>Spermatophyta</taxon>
        <taxon>Magnoliopsida</taxon>
        <taxon>eudicotyledons</taxon>
        <taxon>Gunneridae</taxon>
        <taxon>Pentapetalae</taxon>
        <taxon>Caryophyllales</taxon>
        <taxon>Nepenthaceae</taxon>
        <taxon>Nepenthes</taxon>
    </lineage>
</organism>
<evidence type="ECO:0000313" key="1">
    <source>
        <dbReference type="EMBL" id="GMH20794.1"/>
    </source>
</evidence>
<accession>A0AAD3T1D8</accession>
<name>A0AAD3T1D8_NEPGR</name>
<evidence type="ECO:0000313" key="2">
    <source>
        <dbReference type="Proteomes" id="UP001279734"/>
    </source>
</evidence>
<proteinExistence type="predicted"/>
<dbReference type="AlphaFoldDB" id="A0AAD3T1D8"/>
<sequence>MNSDPFKSETFGRPKKLRLLHNSKIFDKGPKMFFNFDLEVRQKGNAFLFNSSNLMKVFLKPRSGHFRIFTANPGAELIDYEGIDQGKFAFEIFSIPNIISWFRNLRT</sequence>